<dbReference type="InterPro" id="IPR002123">
    <property type="entry name" value="Plipid/glycerol_acylTrfase"/>
</dbReference>
<keyword evidence="8" id="KW-1185">Reference proteome</keyword>
<dbReference type="CDD" id="cd07986">
    <property type="entry name" value="LPLAT_ACT14924-like"/>
    <property type="match status" value="1"/>
</dbReference>
<dbReference type="RefSeq" id="WP_160906610.1">
    <property type="nucleotide sequence ID" value="NZ_WVHS01000002.1"/>
</dbReference>
<evidence type="ECO:0000313" key="7">
    <source>
        <dbReference type="EMBL" id="MXV15630.1"/>
    </source>
</evidence>
<reference evidence="7 8" key="1">
    <citation type="submission" date="2019-11" db="EMBL/GenBank/DDBJ databases">
        <title>Pedobacter sp. HMF7056 Genome sequencing and assembly.</title>
        <authorList>
            <person name="Kang H."/>
            <person name="Kim H."/>
            <person name="Joh K."/>
        </authorList>
    </citation>
    <scope>NUCLEOTIDE SEQUENCE [LARGE SCALE GENOMIC DNA]</scope>
    <source>
        <strain evidence="7 8">HMF7056</strain>
    </source>
</reference>
<dbReference type="SUPFAM" id="SSF69593">
    <property type="entry name" value="Glycerol-3-phosphate (1)-acyltransferase"/>
    <property type="match status" value="1"/>
</dbReference>
<dbReference type="PANTHER" id="PTHR37323">
    <property type="entry name" value="GCN5-RELATED N-ACETYLTRANSFERASE"/>
    <property type="match status" value="1"/>
</dbReference>
<dbReference type="InterPro" id="IPR052351">
    <property type="entry name" value="Ornithine_N-alpha-AT"/>
</dbReference>
<protein>
    <submittedName>
        <fullName evidence="7">GNAT family N-acetyltransferase</fullName>
    </submittedName>
</protein>
<comment type="pathway">
    <text evidence="1">Lipid metabolism.</text>
</comment>
<dbReference type="EMBL" id="WVHS01000002">
    <property type="protein sequence ID" value="MXV15630.1"/>
    <property type="molecule type" value="Genomic_DNA"/>
</dbReference>
<dbReference type="GO" id="GO:0016746">
    <property type="term" value="F:acyltransferase activity"/>
    <property type="evidence" value="ECO:0007669"/>
    <property type="project" value="UniProtKB-KW"/>
</dbReference>
<evidence type="ECO:0000259" key="6">
    <source>
        <dbReference type="SMART" id="SM00563"/>
    </source>
</evidence>
<dbReference type="SMART" id="SM00563">
    <property type="entry name" value="PlsC"/>
    <property type="match status" value="1"/>
</dbReference>
<evidence type="ECO:0000256" key="4">
    <source>
        <dbReference type="ARBA" id="ARBA00023098"/>
    </source>
</evidence>
<dbReference type="SUPFAM" id="SSF55729">
    <property type="entry name" value="Acyl-CoA N-acyltransferases (Nat)"/>
    <property type="match status" value="1"/>
</dbReference>
<sequence length="580" mass="65255">MTIISRKEFSKATGLHKIPMPGLTALMMRLMKIDALNRLIGNASALEGPGFAARLLANLGISIGLDEKDLANIPAKGPFIVVANHPYGAVEALVLLHILCSKRPDTLFMGNFLLKKIPNLADYIIAVNPFETVDNKSSISGIKNILRLLKDGTPVGIFPAGEVSSFKPSKQRITDRKWHPVVGKIIAKAGVPVVPVYFHGNNGLWFSILRFLHPSLQTAKLPSELFNKQGHVLKMRIGKALLPADVPGGENSSILLGYCRARTYALGAGLDDEPRIFKPGELFKVKKEPQPVVAETFWDVLETEIANISEYRISVEKNYETYLAPSSAIPVILKEIGRLREVTFREVGEGTNKSIDLDRFDIYYSHLFLWDTTAKMLVGAYRIGKGDEIFYGMGKKGLYLSELFRLKKGITPLLKKSLELGRSWVRKEYQQKPLPLFLLWKGVLCFLQSNPRYRYLVGPVSISNRYSKFSRSLMVEYITRNHFNHELAGYVKARKKFTPDFSGIDREILLENRGSIRDLDQLIAELEPGHLKVPVLLRQYISLNAWFIGFNRDPKFCDALDGFLVLDLEKVPEAKLDRLS</sequence>
<keyword evidence="4" id="KW-0443">Lipid metabolism</keyword>
<feature type="domain" description="Phospholipid/glycerol acyltransferase" evidence="6">
    <location>
        <begin position="79"/>
        <end position="201"/>
    </location>
</feature>
<dbReference type="GO" id="GO:0006629">
    <property type="term" value="P:lipid metabolic process"/>
    <property type="evidence" value="ECO:0007669"/>
    <property type="project" value="UniProtKB-KW"/>
</dbReference>
<evidence type="ECO:0000313" key="8">
    <source>
        <dbReference type="Proteomes" id="UP000451233"/>
    </source>
</evidence>
<accession>A0A7K1XXB1</accession>
<gene>
    <name evidence="7" type="ORF">GS398_09965</name>
</gene>
<name>A0A7K1XXB1_9SPHI</name>
<dbReference type="PANTHER" id="PTHR37323:SF1">
    <property type="entry name" value="L-ORNITHINE N(ALPHA)-ACYLTRANSFERASE"/>
    <property type="match status" value="1"/>
</dbReference>
<dbReference type="Pfam" id="PF13444">
    <property type="entry name" value="Acetyltransf_5"/>
    <property type="match status" value="1"/>
</dbReference>
<keyword evidence="5" id="KW-0012">Acyltransferase</keyword>
<keyword evidence="3 7" id="KW-0808">Transferase</keyword>
<dbReference type="InterPro" id="IPR016181">
    <property type="entry name" value="Acyl_CoA_acyltransferase"/>
</dbReference>
<organism evidence="7 8">
    <name type="scientific">Hufsiella ginkgonis</name>
    <dbReference type="NCBI Taxonomy" id="2695274"/>
    <lineage>
        <taxon>Bacteria</taxon>
        <taxon>Pseudomonadati</taxon>
        <taxon>Bacteroidota</taxon>
        <taxon>Sphingobacteriia</taxon>
        <taxon>Sphingobacteriales</taxon>
        <taxon>Sphingobacteriaceae</taxon>
        <taxon>Hufsiella</taxon>
    </lineage>
</organism>
<evidence type="ECO:0000256" key="5">
    <source>
        <dbReference type="ARBA" id="ARBA00023315"/>
    </source>
</evidence>
<comment type="caution">
    <text evidence="7">The sequence shown here is derived from an EMBL/GenBank/DDBJ whole genome shotgun (WGS) entry which is preliminary data.</text>
</comment>
<evidence type="ECO:0000256" key="1">
    <source>
        <dbReference type="ARBA" id="ARBA00005189"/>
    </source>
</evidence>
<dbReference type="AlphaFoldDB" id="A0A7K1XXB1"/>
<proteinExistence type="predicted"/>
<evidence type="ECO:0000256" key="3">
    <source>
        <dbReference type="ARBA" id="ARBA00022679"/>
    </source>
</evidence>
<dbReference type="Proteomes" id="UP000451233">
    <property type="component" value="Unassembled WGS sequence"/>
</dbReference>
<keyword evidence="2" id="KW-0444">Lipid biosynthesis</keyword>
<evidence type="ECO:0000256" key="2">
    <source>
        <dbReference type="ARBA" id="ARBA00022516"/>
    </source>
</evidence>
<dbReference type="Pfam" id="PF01553">
    <property type="entry name" value="Acyltransferase"/>
    <property type="match status" value="1"/>
</dbReference>
<dbReference type="InterPro" id="IPR045746">
    <property type="entry name" value="ACT14924-like_Acyltransf_dom"/>
</dbReference>